<organism evidence="1 2">
    <name type="scientific">Aureobasidium pullulans</name>
    <name type="common">Black yeast</name>
    <name type="synonym">Pullularia pullulans</name>
    <dbReference type="NCBI Taxonomy" id="5580"/>
    <lineage>
        <taxon>Eukaryota</taxon>
        <taxon>Fungi</taxon>
        <taxon>Dikarya</taxon>
        <taxon>Ascomycota</taxon>
        <taxon>Pezizomycotina</taxon>
        <taxon>Dothideomycetes</taxon>
        <taxon>Dothideomycetidae</taxon>
        <taxon>Dothideales</taxon>
        <taxon>Saccotheciaceae</taxon>
        <taxon>Aureobasidium</taxon>
    </lineage>
</organism>
<feature type="non-terminal residue" evidence="1">
    <location>
        <position position="1"/>
    </location>
</feature>
<protein>
    <recommendedName>
        <fullName evidence="3">Biotin-protein ligase N-terminal domain-containing protein</fullName>
    </recommendedName>
</protein>
<dbReference type="AlphaFoldDB" id="A0A4S8Z9J7"/>
<dbReference type="EMBL" id="QZAN01000029">
    <property type="protein sequence ID" value="THW63333.1"/>
    <property type="molecule type" value="Genomic_DNA"/>
</dbReference>
<evidence type="ECO:0008006" key="3">
    <source>
        <dbReference type="Google" id="ProtNLM"/>
    </source>
</evidence>
<sequence>REEGQSLCEWPASTRVVAAIKEAKYSSQHCSILVMRAALAIPLTIAAMAQHATAAPCPSQGVPDSDADRLNVMIYRGTSGCEGCSESVQVLLESAYPDINVTFAGPDEDVQINAESLRQVDIFVQLGGPDLEQAWEEAKPYAVDMRDFVARGGWSLGFCLGAFLAGPDTGFGSIPEGDKAAREIERPNSQVDDIEDTVIQVDWTFSTGKKQGTTERERWLYFQDGAAFILSDHSPMTVLARYSQNGDVASTLNAFGQGWVANVGPHPEADQSWYDLEDLENPEGVRSDIGIDFVRAALGTASRNTHDKRMAKLTAMRDLIAASED</sequence>
<accession>A0A4S8Z9J7</accession>
<reference evidence="1 2" key="1">
    <citation type="submission" date="2018-10" db="EMBL/GenBank/DDBJ databases">
        <title>Fifty Aureobasidium pullulans genomes reveal a recombining polyextremotolerant generalist.</title>
        <authorList>
            <person name="Gostincar C."/>
            <person name="Turk M."/>
            <person name="Zajc J."/>
            <person name="Gunde-Cimerman N."/>
        </authorList>
    </citation>
    <scope>NUCLEOTIDE SEQUENCE [LARGE SCALE GENOMIC DNA]</scope>
    <source>
        <strain evidence="1 2">EXF-10751</strain>
    </source>
</reference>
<evidence type="ECO:0000313" key="1">
    <source>
        <dbReference type="EMBL" id="THW63333.1"/>
    </source>
</evidence>
<name>A0A4S8Z9J7_AURPU</name>
<evidence type="ECO:0000313" key="2">
    <source>
        <dbReference type="Proteomes" id="UP000310421"/>
    </source>
</evidence>
<dbReference type="SUPFAM" id="SSF52317">
    <property type="entry name" value="Class I glutamine amidotransferase-like"/>
    <property type="match status" value="1"/>
</dbReference>
<comment type="caution">
    <text evidence="1">The sequence shown here is derived from an EMBL/GenBank/DDBJ whole genome shotgun (WGS) entry which is preliminary data.</text>
</comment>
<gene>
    <name evidence="1" type="ORF">D6D20_03672</name>
</gene>
<proteinExistence type="predicted"/>
<dbReference type="Proteomes" id="UP000310421">
    <property type="component" value="Unassembled WGS sequence"/>
</dbReference>
<dbReference type="InterPro" id="IPR029062">
    <property type="entry name" value="Class_I_gatase-like"/>
</dbReference>